<reference evidence="1" key="1">
    <citation type="submission" date="2019-08" db="EMBL/GenBank/DDBJ databases">
        <authorList>
            <person name="Kucharzyk K."/>
            <person name="Murdoch R.W."/>
            <person name="Higgins S."/>
            <person name="Loffler F."/>
        </authorList>
    </citation>
    <scope>NUCLEOTIDE SEQUENCE</scope>
</reference>
<evidence type="ECO:0008006" key="2">
    <source>
        <dbReference type="Google" id="ProtNLM"/>
    </source>
</evidence>
<name>A0A644ULF6_9ZZZZ</name>
<gene>
    <name evidence="1" type="ORF">SDC9_25437</name>
</gene>
<evidence type="ECO:0000313" key="1">
    <source>
        <dbReference type="EMBL" id="MPL79553.1"/>
    </source>
</evidence>
<comment type="caution">
    <text evidence="1">The sequence shown here is derived from an EMBL/GenBank/DDBJ whole genome shotgun (WGS) entry which is preliminary data.</text>
</comment>
<proteinExistence type="predicted"/>
<accession>A0A644ULF6</accession>
<dbReference type="EMBL" id="VSSQ01000128">
    <property type="protein sequence ID" value="MPL79553.1"/>
    <property type="molecule type" value="Genomic_DNA"/>
</dbReference>
<dbReference type="AlphaFoldDB" id="A0A644ULF6"/>
<protein>
    <recommendedName>
        <fullName evidence="2">Phage protein Gp37/Gp68</fullName>
    </recommendedName>
</protein>
<dbReference type="Pfam" id="PF07505">
    <property type="entry name" value="DUF5131"/>
    <property type="match status" value="1"/>
</dbReference>
<dbReference type="InterPro" id="IPR011101">
    <property type="entry name" value="DUF5131"/>
</dbReference>
<sequence>MAVTWNLWHGCQKISQGCKNCYVYRQDEKHGKDSSVVTKTANFNLPIKRKRDKSYKIPSGEIVYTCFTSDFFVEGADKWRKEAWEMIKTRSDLIFFIITKRIDRFMVELPEDWNEGYDNVVIASTVENQEMVDYRIPILKKLPIKHKLITCAPLLEDINLSPYLDNTIEEVSAGGESGNEARECNYDWILNIRNQCIGKDIPFWFHQTGAKLRKDGKLYRIKRPYQHSQARKANINYKNHIFAEI</sequence>
<organism evidence="1">
    <name type="scientific">bioreactor metagenome</name>
    <dbReference type="NCBI Taxonomy" id="1076179"/>
    <lineage>
        <taxon>unclassified sequences</taxon>
        <taxon>metagenomes</taxon>
        <taxon>ecological metagenomes</taxon>
    </lineage>
</organism>